<evidence type="ECO:0000313" key="2">
    <source>
        <dbReference type="Proteomes" id="UP000265520"/>
    </source>
</evidence>
<keyword evidence="2" id="KW-1185">Reference proteome</keyword>
<sequence>MERPKMSHLSAAKRILRYIKGTIDSGIVFQTQDRRIMDLVGYTDSNWCGDKDDRKFTAGYIFLYGGAPISWCSRKEP</sequence>
<dbReference type="Proteomes" id="UP000265520">
    <property type="component" value="Unassembled WGS sequence"/>
</dbReference>
<dbReference type="AlphaFoldDB" id="A0A392TNH3"/>
<dbReference type="EMBL" id="LXQA010600166">
    <property type="protein sequence ID" value="MCI61445.1"/>
    <property type="molecule type" value="Genomic_DNA"/>
</dbReference>
<organism evidence="1 2">
    <name type="scientific">Trifolium medium</name>
    <dbReference type="NCBI Taxonomy" id="97028"/>
    <lineage>
        <taxon>Eukaryota</taxon>
        <taxon>Viridiplantae</taxon>
        <taxon>Streptophyta</taxon>
        <taxon>Embryophyta</taxon>
        <taxon>Tracheophyta</taxon>
        <taxon>Spermatophyta</taxon>
        <taxon>Magnoliopsida</taxon>
        <taxon>eudicotyledons</taxon>
        <taxon>Gunneridae</taxon>
        <taxon>Pentapetalae</taxon>
        <taxon>rosids</taxon>
        <taxon>fabids</taxon>
        <taxon>Fabales</taxon>
        <taxon>Fabaceae</taxon>
        <taxon>Papilionoideae</taxon>
        <taxon>50 kb inversion clade</taxon>
        <taxon>NPAAA clade</taxon>
        <taxon>Hologalegina</taxon>
        <taxon>IRL clade</taxon>
        <taxon>Trifolieae</taxon>
        <taxon>Trifolium</taxon>
    </lineage>
</organism>
<reference evidence="1 2" key="1">
    <citation type="journal article" date="2018" name="Front. Plant Sci.">
        <title>Red Clover (Trifolium pratense) and Zigzag Clover (T. medium) - A Picture of Genomic Similarities and Differences.</title>
        <authorList>
            <person name="Dluhosova J."/>
            <person name="Istvanek J."/>
            <person name="Nedelnik J."/>
            <person name="Repkova J."/>
        </authorList>
    </citation>
    <scope>NUCLEOTIDE SEQUENCE [LARGE SCALE GENOMIC DNA]</scope>
    <source>
        <strain evidence="2">cv. 10/8</strain>
        <tissue evidence="1">Leaf</tissue>
    </source>
</reference>
<protein>
    <recommendedName>
        <fullName evidence="3">Copia-type polyprotein</fullName>
    </recommendedName>
</protein>
<proteinExistence type="predicted"/>
<feature type="non-terminal residue" evidence="1">
    <location>
        <position position="77"/>
    </location>
</feature>
<dbReference type="PANTHER" id="PTHR11439">
    <property type="entry name" value="GAG-POL-RELATED RETROTRANSPOSON"/>
    <property type="match status" value="1"/>
</dbReference>
<accession>A0A392TNH3</accession>
<evidence type="ECO:0008006" key="3">
    <source>
        <dbReference type="Google" id="ProtNLM"/>
    </source>
</evidence>
<dbReference type="PANTHER" id="PTHR11439:SF483">
    <property type="entry name" value="PEPTIDE SYNTHASE GLIP-LIKE, PUTATIVE (AFU_ORTHOLOGUE AFUA_3G12920)-RELATED"/>
    <property type="match status" value="1"/>
</dbReference>
<evidence type="ECO:0000313" key="1">
    <source>
        <dbReference type="EMBL" id="MCI61445.1"/>
    </source>
</evidence>
<name>A0A392TNH3_9FABA</name>
<comment type="caution">
    <text evidence="1">The sequence shown here is derived from an EMBL/GenBank/DDBJ whole genome shotgun (WGS) entry which is preliminary data.</text>
</comment>